<evidence type="ECO:0000256" key="2">
    <source>
        <dbReference type="ARBA" id="ARBA00011557"/>
    </source>
</evidence>
<evidence type="ECO:0000256" key="6">
    <source>
        <dbReference type="ARBA" id="ARBA00022692"/>
    </source>
</evidence>
<feature type="transmembrane region" description="Helical" evidence="9">
    <location>
        <begin position="7"/>
        <end position="31"/>
    </location>
</feature>
<feature type="transmembrane region" description="Helical" evidence="9">
    <location>
        <begin position="110"/>
        <end position="131"/>
    </location>
</feature>
<comment type="function">
    <text evidence="10">Part of the ABC transporter complex UgpBAEC involved in sn-glycerol-3-phosphate (G3P) import. Probably responsible for the translocation of the substrate across the membrane.</text>
</comment>
<feature type="domain" description="ABC transmembrane type-1" evidence="11">
    <location>
        <begin position="75"/>
        <end position="266"/>
    </location>
</feature>
<dbReference type="OrthoDB" id="369039at2"/>
<dbReference type="EMBL" id="LN614830">
    <property type="protein sequence ID" value="CEG61203.1"/>
    <property type="molecule type" value="Genomic_DNA"/>
</dbReference>
<evidence type="ECO:0000256" key="1">
    <source>
        <dbReference type="ARBA" id="ARBA00004651"/>
    </source>
</evidence>
<reference evidence="12" key="2">
    <citation type="submission" date="2014-09" db="EMBL/GenBank/DDBJ databases">
        <authorList>
            <person name="GOMEZ-VALERO Laura"/>
        </authorList>
    </citation>
    <scope>NUCLEOTIDE SEQUENCE</scope>
    <source>
        <strain evidence="12">ATCC33218</strain>
    </source>
</reference>
<keyword evidence="7 9" id="KW-1133">Transmembrane helix</keyword>
<evidence type="ECO:0000313" key="15">
    <source>
        <dbReference type="Proteomes" id="UP000182998"/>
    </source>
</evidence>
<dbReference type="AlphaFoldDB" id="A0A098GFG8"/>
<sequence length="276" mass="30846">MKFLKRLLAHGILICFIVFLFLPLYLALVAASHEGAAMMQAPLPIWPGTALFHNIKTVLTEGLVATGGQPIGQLLWNSFLMAGLIAVGKIIFALFSAFALVYFELPLKRFLFAIIFSTMMLPVEVRIVPTFQVVASFSWLNTFTGLTLPLMASATATFLFRQFFKTVPKELVEAAKLDGAGPVRFFVDILLPLSRTQISALFIILFVYGWNQYLWPLVITTETNMATIVMGIRYLAGVADQIPQWHYIMTVALIALLPPCLVVVTMQRWFEKGLTH</sequence>
<dbReference type="PANTHER" id="PTHR43744">
    <property type="entry name" value="ABC TRANSPORTER PERMEASE PROTEIN MG189-RELATED-RELATED"/>
    <property type="match status" value="1"/>
</dbReference>
<evidence type="ECO:0000313" key="14">
    <source>
        <dbReference type="Proteomes" id="UP000032414"/>
    </source>
</evidence>
<gene>
    <name evidence="10 12" type="primary">ugpE</name>
    <name evidence="12" type="ORF">LMI_1914</name>
    <name evidence="13" type="ORF">SAMN02982997_01416</name>
</gene>
<comment type="similarity">
    <text evidence="9">Belongs to the binding-protein-dependent transport system permease family.</text>
</comment>
<evidence type="ECO:0000256" key="7">
    <source>
        <dbReference type="ARBA" id="ARBA00022989"/>
    </source>
</evidence>
<evidence type="ECO:0000256" key="3">
    <source>
        <dbReference type="ARBA" id="ARBA00020515"/>
    </source>
</evidence>
<evidence type="ECO:0000256" key="8">
    <source>
        <dbReference type="ARBA" id="ARBA00023136"/>
    </source>
</evidence>
<organism evidence="12 14">
    <name type="scientific">Legionella micdadei</name>
    <name type="common">Tatlockia micdadei</name>
    <dbReference type="NCBI Taxonomy" id="451"/>
    <lineage>
        <taxon>Bacteria</taxon>
        <taxon>Pseudomonadati</taxon>
        <taxon>Pseudomonadota</taxon>
        <taxon>Gammaproteobacteria</taxon>
        <taxon>Legionellales</taxon>
        <taxon>Legionellaceae</taxon>
        <taxon>Legionella</taxon>
    </lineage>
</organism>
<accession>A0A098GFG8</accession>
<comment type="subunit">
    <text evidence="2 10">The complex is composed of two ATP-binding proteins (UgpC), two transmembrane proteins (UgpA and UgpE) and a solute-binding protein (UgpB).</text>
</comment>
<feature type="transmembrane region" description="Helical" evidence="9">
    <location>
        <begin position="143"/>
        <end position="164"/>
    </location>
</feature>
<evidence type="ECO:0000259" key="11">
    <source>
        <dbReference type="PROSITE" id="PS50928"/>
    </source>
</evidence>
<feature type="transmembrane region" description="Helical" evidence="9">
    <location>
        <begin position="247"/>
        <end position="270"/>
    </location>
</feature>
<feature type="transmembrane region" description="Helical" evidence="9">
    <location>
        <begin position="79"/>
        <end position="103"/>
    </location>
</feature>
<dbReference type="Proteomes" id="UP000032414">
    <property type="component" value="Chromosome I"/>
</dbReference>
<reference evidence="13 15" key="3">
    <citation type="submission" date="2016-10" db="EMBL/GenBank/DDBJ databases">
        <authorList>
            <person name="Varghese N."/>
            <person name="Submissions S."/>
        </authorList>
    </citation>
    <scope>NUCLEOTIDE SEQUENCE [LARGE SCALE GENOMIC DNA]</scope>
    <source>
        <strain evidence="13 15">ATCC 33218</strain>
    </source>
</reference>
<dbReference type="HOGENOM" id="CLU_016047_1_1_6"/>
<dbReference type="Pfam" id="PF00528">
    <property type="entry name" value="BPD_transp_1"/>
    <property type="match status" value="1"/>
</dbReference>
<evidence type="ECO:0000256" key="5">
    <source>
        <dbReference type="ARBA" id="ARBA00022475"/>
    </source>
</evidence>
<dbReference type="NCBIfam" id="NF008210">
    <property type="entry name" value="PRK10973.1"/>
    <property type="match status" value="1"/>
</dbReference>
<keyword evidence="8 9" id="KW-0472">Membrane</keyword>
<proteinExistence type="inferred from homology"/>
<keyword evidence="4 9" id="KW-0813">Transport</keyword>
<dbReference type="STRING" id="451.B6N58_06440"/>
<dbReference type="PANTHER" id="PTHR43744:SF8">
    <property type="entry name" value="SN-GLYCEROL-3-PHOSPHATE TRANSPORT SYSTEM PERMEASE PROTEIN UGPE"/>
    <property type="match status" value="1"/>
</dbReference>
<dbReference type="SUPFAM" id="SSF161098">
    <property type="entry name" value="MetI-like"/>
    <property type="match status" value="1"/>
</dbReference>
<dbReference type="GO" id="GO:0055085">
    <property type="term" value="P:transmembrane transport"/>
    <property type="evidence" value="ECO:0007669"/>
    <property type="project" value="InterPro"/>
</dbReference>
<dbReference type="GO" id="GO:0005886">
    <property type="term" value="C:plasma membrane"/>
    <property type="evidence" value="ECO:0007669"/>
    <property type="project" value="UniProtKB-SubCell"/>
</dbReference>
<dbReference type="PATRIC" id="fig|451.8.peg.1389"/>
<evidence type="ECO:0000313" key="13">
    <source>
        <dbReference type="EMBL" id="SCY32839.1"/>
    </source>
</evidence>
<keyword evidence="5 10" id="KW-1003">Cell membrane</keyword>
<dbReference type="PROSITE" id="PS50928">
    <property type="entry name" value="ABC_TM1"/>
    <property type="match status" value="1"/>
</dbReference>
<dbReference type="Gene3D" id="1.10.3720.10">
    <property type="entry name" value="MetI-like"/>
    <property type="match status" value="1"/>
</dbReference>
<dbReference type="EMBL" id="FMVN01000006">
    <property type="protein sequence ID" value="SCY32839.1"/>
    <property type="molecule type" value="Genomic_DNA"/>
</dbReference>
<evidence type="ECO:0000256" key="10">
    <source>
        <dbReference type="RuleBase" id="RU363056"/>
    </source>
</evidence>
<dbReference type="Proteomes" id="UP000182998">
    <property type="component" value="Unassembled WGS sequence"/>
</dbReference>
<dbReference type="InterPro" id="IPR000515">
    <property type="entry name" value="MetI-like"/>
</dbReference>
<keyword evidence="10" id="KW-0997">Cell inner membrane</keyword>
<evidence type="ECO:0000256" key="4">
    <source>
        <dbReference type="ARBA" id="ARBA00022448"/>
    </source>
</evidence>
<reference evidence="14" key="1">
    <citation type="submission" date="2014-09" db="EMBL/GenBank/DDBJ databases">
        <authorList>
            <person name="Gomez-Valero L."/>
        </authorList>
    </citation>
    <scope>NUCLEOTIDE SEQUENCE [LARGE SCALE GENOMIC DNA]</scope>
    <source>
        <strain evidence="14">ATCC33218</strain>
    </source>
</reference>
<protein>
    <recommendedName>
        <fullName evidence="3 10">sn-glycerol-3-phosphate transport system permease protein UgpE</fullName>
    </recommendedName>
</protein>
<comment type="caution">
    <text evidence="10">Lacks conserved residue(s) required for the propagation of feature annotation.</text>
</comment>
<dbReference type="KEGG" id="tmc:LMI_1914"/>
<name>A0A098GFG8_LEGMI</name>
<dbReference type="InterPro" id="IPR035906">
    <property type="entry name" value="MetI-like_sf"/>
</dbReference>
<comment type="subcellular location">
    <subcellularLocation>
        <location evidence="10">Cell inner membrane</location>
        <topology evidence="10">Multi-pass membrane protein</topology>
    </subcellularLocation>
    <subcellularLocation>
        <location evidence="1 9">Cell membrane</location>
        <topology evidence="1 9">Multi-pass membrane protein</topology>
    </subcellularLocation>
</comment>
<evidence type="ECO:0000313" key="12">
    <source>
        <dbReference type="EMBL" id="CEG61203.1"/>
    </source>
</evidence>
<dbReference type="CDD" id="cd06261">
    <property type="entry name" value="TM_PBP2"/>
    <property type="match status" value="1"/>
</dbReference>
<keyword evidence="6 9" id="KW-0812">Transmembrane</keyword>
<keyword evidence="15" id="KW-1185">Reference proteome</keyword>
<evidence type="ECO:0000256" key="9">
    <source>
        <dbReference type="RuleBase" id="RU363032"/>
    </source>
</evidence>
<dbReference type="RefSeq" id="WP_045099491.1">
    <property type="nucleotide sequence ID" value="NZ_CP020614.1"/>
</dbReference>